<evidence type="ECO:0008006" key="4">
    <source>
        <dbReference type="Google" id="ProtNLM"/>
    </source>
</evidence>
<keyword evidence="1" id="KW-0472">Membrane</keyword>
<evidence type="ECO:0000313" key="3">
    <source>
        <dbReference type="Proteomes" id="UP001379533"/>
    </source>
</evidence>
<dbReference type="RefSeq" id="WP_394848283.1">
    <property type="nucleotide sequence ID" value="NZ_CP089982.1"/>
</dbReference>
<dbReference type="Proteomes" id="UP001379533">
    <property type="component" value="Chromosome"/>
</dbReference>
<gene>
    <name evidence="2" type="ORF">LZC95_12575</name>
</gene>
<keyword evidence="1" id="KW-0812">Transmembrane</keyword>
<evidence type="ECO:0000313" key="2">
    <source>
        <dbReference type="EMBL" id="WXA97665.1"/>
    </source>
</evidence>
<protein>
    <recommendedName>
        <fullName evidence="4">Lipoprotein</fullName>
    </recommendedName>
</protein>
<feature type="transmembrane region" description="Helical" evidence="1">
    <location>
        <begin position="221"/>
        <end position="243"/>
    </location>
</feature>
<evidence type="ECO:0000256" key="1">
    <source>
        <dbReference type="SAM" id="Phobius"/>
    </source>
</evidence>
<feature type="transmembrane region" description="Helical" evidence="1">
    <location>
        <begin position="171"/>
        <end position="192"/>
    </location>
</feature>
<keyword evidence="3" id="KW-1185">Reference proteome</keyword>
<name>A0ABZ2KG51_9BACT</name>
<sequence length="273" mass="28493">MRRGGVVLVCMALAGNAHAKPKGDPLKQKCIDDAEAGQTLRDEGKLGAARERFVECANPSCPGAVAKECRAWLADVEARIPTVVISAVDAAGNDLVDVKVSVDGRPWLERLTGAETAIDPGPHRFRLEAAGAEPVEEALVVAERQKGRVLRAKFGRPASAAPVEKTPEAPVAAYVVGGVGVAALASFAFFGLKGLSDYNHLKDTCDPNCSTSDTDAVKTKFLVADVSLGVGVVALGVATYLFLSHPGKSSSPSQATLTPLRGGGWLAGYQTRF</sequence>
<keyword evidence="1" id="KW-1133">Transmembrane helix</keyword>
<dbReference type="EMBL" id="CP089982">
    <property type="protein sequence ID" value="WXA97665.1"/>
    <property type="molecule type" value="Genomic_DNA"/>
</dbReference>
<proteinExistence type="predicted"/>
<organism evidence="2 3">
    <name type="scientific">Pendulispora brunnea</name>
    <dbReference type="NCBI Taxonomy" id="2905690"/>
    <lineage>
        <taxon>Bacteria</taxon>
        <taxon>Pseudomonadati</taxon>
        <taxon>Myxococcota</taxon>
        <taxon>Myxococcia</taxon>
        <taxon>Myxococcales</taxon>
        <taxon>Sorangiineae</taxon>
        <taxon>Pendulisporaceae</taxon>
        <taxon>Pendulispora</taxon>
    </lineage>
</organism>
<accession>A0ABZ2KG51</accession>
<reference evidence="2 3" key="1">
    <citation type="submission" date="2021-12" db="EMBL/GenBank/DDBJ databases">
        <title>Discovery of the Pendulisporaceae a myxobacterial family with distinct sporulation behavior and unique specialized metabolism.</title>
        <authorList>
            <person name="Garcia R."/>
            <person name="Popoff A."/>
            <person name="Bader C.D."/>
            <person name="Loehr J."/>
            <person name="Walesch S."/>
            <person name="Walt C."/>
            <person name="Boldt J."/>
            <person name="Bunk B."/>
            <person name="Haeckl F.J.F.P.J."/>
            <person name="Gunesch A.P."/>
            <person name="Birkelbach J."/>
            <person name="Nuebel U."/>
            <person name="Pietschmann T."/>
            <person name="Bach T."/>
            <person name="Mueller R."/>
        </authorList>
    </citation>
    <scope>NUCLEOTIDE SEQUENCE [LARGE SCALE GENOMIC DNA]</scope>
    <source>
        <strain evidence="2 3">MSr12523</strain>
    </source>
</reference>